<dbReference type="OrthoDB" id="56816at2157"/>
<dbReference type="Proteomes" id="UP000694018">
    <property type="component" value="Chromosome"/>
</dbReference>
<dbReference type="GeneID" id="65563596"/>
<proteinExistence type="predicted"/>
<accession>A0A8F5BPV7</accession>
<name>A0A8F5BPV7_SACSH</name>
<evidence type="ECO:0000313" key="1">
    <source>
        <dbReference type="EMBL" id="QXJ29232.1"/>
    </source>
</evidence>
<dbReference type="RefSeq" id="WP_218266081.1">
    <property type="nucleotide sequence ID" value="NZ_CP077717.1"/>
</dbReference>
<dbReference type="EMBL" id="CP077717">
    <property type="protein sequence ID" value="QXJ29232.1"/>
    <property type="molecule type" value="Genomic_DNA"/>
</dbReference>
<dbReference type="AlphaFoldDB" id="A0A8F5BPV7"/>
<protein>
    <submittedName>
        <fullName evidence="1">Uncharacterized protein</fullName>
    </submittedName>
</protein>
<evidence type="ECO:0000313" key="2">
    <source>
        <dbReference type="Proteomes" id="UP000694018"/>
    </source>
</evidence>
<sequence>MNQENNENNKKTITIRGVDEKIYRKLTEIARSSGKTIGEVTNQAFKTFLDISDAAKRTASGVVESGKTFIEGFKEGMGNLIIISDIDELSVNKEEIMQTGKPIAFKGIKKLNLVGISDDDIEKYIQEISDVDELIIPPSVNKLKLLQKCRRVKRVVVQNNPV</sequence>
<reference evidence="1" key="1">
    <citation type="journal article" date="2021" name="Environ. Microbiol.">
        <title>New insights into the diversity and evolution of the archaeal mobilome from three complete genomes of Saccharolobus shibatae.</title>
        <authorList>
            <person name="Medvedeva S."/>
            <person name="Brandt D."/>
            <person name="Cvirkaite-Krupovic V."/>
            <person name="Liu Y."/>
            <person name="Severinov K."/>
            <person name="Ishino S."/>
            <person name="Ishino Y."/>
            <person name="Prangishvili D."/>
            <person name="Kalinowski J."/>
            <person name="Krupovic M."/>
        </authorList>
    </citation>
    <scope>NUCLEOTIDE SEQUENCE</scope>
    <source>
        <strain evidence="1">B12</strain>
    </source>
</reference>
<dbReference type="KEGG" id="sshi:J5U23_02101"/>
<organism evidence="1 2">
    <name type="scientific">Saccharolobus shibatae (strain ATCC 51178 / DSM 5389 / JCM 8931 / NBRC 15437 / B12)</name>
    <name type="common">Sulfolobus shibatae</name>
    <dbReference type="NCBI Taxonomy" id="523848"/>
    <lineage>
        <taxon>Archaea</taxon>
        <taxon>Thermoproteota</taxon>
        <taxon>Thermoprotei</taxon>
        <taxon>Sulfolobales</taxon>
        <taxon>Sulfolobaceae</taxon>
        <taxon>Saccharolobus</taxon>
    </lineage>
</organism>
<gene>
    <name evidence="1" type="ORF">J5U23_02101</name>
</gene>